<proteinExistence type="predicted"/>
<name>A0A835PDL3_VANPL</name>
<gene>
    <name evidence="2" type="ORF">HPP92_027802</name>
</gene>
<dbReference type="AlphaFoldDB" id="A0A835PDL3"/>
<comment type="caution">
    <text evidence="2">The sequence shown here is derived from an EMBL/GenBank/DDBJ whole genome shotgun (WGS) entry which is preliminary data.</text>
</comment>
<feature type="compositionally biased region" description="Polar residues" evidence="1">
    <location>
        <begin position="32"/>
        <end position="46"/>
    </location>
</feature>
<accession>A0A835PDL3</accession>
<dbReference type="Proteomes" id="UP000636800">
    <property type="component" value="Unassembled WGS sequence"/>
</dbReference>
<evidence type="ECO:0000256" key="1">
    <source>
        <dbReference type="SAM" id="MobiDB-lite"/>
    </source>
</evidence>
<evidence type="ECO:0000313" key="2">
    <source>
        <dbReference type="EMBL" id="KAG0448512.1"/>
    </source>
</evidence>
<protein>
    <submittedName>
        <fullName evidence="2">Uncharacterized protein</fullName>
    </submittedName>
</protein>
<feature type="region of interest" description="Disordered" evidence="1">
    <location>
        <begin position="1"/>
        <end position="47"/>
    </location>
</feature>
<evidence type="ECO:0000313" key="3">
    <source>
        <dbReference type="Proteomes" id="UP000636800"/>
    </source>
</evidence>
<sequence>MAWTAQGVRLEATHPRAPTTRDASRNGELSCRKTSPSGNSSMTNSKWLHLQPLRLSRHGARCSSPCSEPSR</sequence>
<dbReference type="OrthoDB" id="8904098at2759"/>
<keyword evidence="3" id="KW-1185">Reference proteome</keyword>
<reference evidence="2 3" key="1">
    <citation type="journal article" date="2020" name="Nat. Food">
        <title>A phased Vanilla planifolia genome enables genetic improvement of flavour and production.</title>
        <authorList>
            <person name="Hasing T."/>
            <person name="Tang H."/>
            <person name="Brym M."/>
            <person name="Khazi F."/>
            <person name="Huang T."/>
            <person name="Chambers A.H."/>
        </authorList>
    </citation>
    <scope>NUCLEOTIDE SEQUENCE [LARGE SCALE GENOMIC DNA]</scope>
    <source>
        <tissue evidence="2">Leaf</tissue>
    </source>
</reference>
<organism evidence="2 3">
    <name type="scientific">Vanilla planifolia</name>
    <name type="common">Vanilla</name>
    <dbReference type="NCBI Taxonomy" id="51239"/>
    <lineage>
        <taxon>Eukaryota</taxon>
        <taxon>Viridiplantae</taxon>
        <taxon>Streptophyta</taxon>
        <taxon>Embryophyta</taxon>
        <taxon>Tracheophyta</taxon>
        <taxon>Spermatophyta</taxon>
        <taxon>Magnoliopsida</taxon>
        <taxon>Liliopsida</taxon>
        <taxon>Asparagales</taxon>
        <taxon>Orchidaceae</taxon>
        <taxon>Vanilloideae</taxon>
        <taxon>Vanilleae</taxon>
        <taxon>Vanilla</taxon>
    </lineage>
</organism>
<dbReference type="EMBL" id="JADCNL010000316">
    <property type="protein sequence ID" value="KAG0448512.1"/>
    <property type="molecule type" value="Genomic_DNA"/>
</dbReference>